<reference evidence="11" key="1">
    <citation type="submission" date="2022-10" db="EMBL/GenBank/DDBJ databases">
        <authorList>
            <person name="Koch H."/>
        </authorList>
    </citation>
    <scope>NUCLEOTIDE SEQUENCE</scope>
    <source>
        <strain evidence="11">DNF</strain>
    </source>
</reference>
<keyword evidence="6" id="KW-0411">Iron-sulfur</keyword>
<dbReference type="Gene3D" id="3.10.20.740">
    <property type="match status" value="1"/>
</dbReference>
<evidence type="ECO:0000256" key="4">
    <source>
        <dbReference type="ARBA" id="ARBA00022737"/>
    </source>
</evidence>
<dbReference type="Pfam" id="PF10588">
    <property type="entry name" value="NADH-G_4Fe-4S_3"/>
    <property type="match status" value="1"/>
</dbReference>
<accession>A0AA86MVZ1</accession>
<dbReference type="GO" id="GO:0003954">
    <property type="term" value="F:NADH dehydrogenase activity"/>
    <property type="evidence" value="ECO:0007669"/>
    <property type="project" value="TreeGrafter"/>
</dbReference>
<dbReference type="Gene3D" id="3.40.228.10">
    <property type="entry name" value="Dimethylsulfoxide Reductase, domain 2"/>
    <property type="match status" value="1"/>
</dbReference>
<dbReference type="PIRSF" id="PIRSF036643">
    <property type="entry name" value="FDH_alpha"/>
    <property type="match status" value="1"/>
</dbReference>
<keyword evidence="3" id="KW-0479">Metal-binding</keyword>
<dbReference type="InterPro" id="IPR019574">
    <property type="entry name" value="NADH_UbQ_OxRdtase_Gsu_4Fe4S-bd"/>
</dbReference>
<dbReference type="GO" id="GO:0046872">
    <property type="term" value="F:metal ion binding"/>
    <property type="evidence" value="ECO:0007669"/>
    <property type="project" value="UniProtKB-KW"/>
</dbReference>
<dbReference type="GO" id="GO:0022904">
    <property type="term" value="P:respiratory electron transport chain"/>
    <property type="evidence" value="ECO:0007669"/>
    <property type="project" value="TreeGrafter"/>
</dbReference>
<dbReference type="GO" id="GO:0051539">
    <property type="term" value="F:4 iron, 4 sulfur cluster binding"/>
    <property type="evidence" value="ECO:0007669"/>
    <property type="project" value="UniProtKB-KW"/>
</dbReference>
<evidence type="ECO:0000256" key="6">
    <source>
        <dbReference type="ARBA" id="ARBA00023014"/>
    </source>
</evidence>
<dbReference type="Pfam" id="PF00384">
    <property type="entry name" value="Molybdopterin"/>
    <property type="match status" value="1"/>
</dbReference>
<dbReference type="InterPro" id="IPR054351">
    <property type="entry name" value="NADH_UbQ_OxRdtase_ferredoxin"/>
</dbReference>
<evidence type="ECO:0000313" key="12">
    <source>
        <dbReference type="Proteomes" id="UP001179121"/>
    </source>
</evidence>
<dbReference type="PROSITE" id="PS51085">
    <property type="entry name" value="2FE2S_FER_2"/>
    <property type="match status" value="1"/>
</dbReference>
<feature type="domain" description="4Fe-4S ferredoxin-type" evidence="8">
    <location>
        <begin position="189"/>
        <end position="219"/>
    </location>
</feature>
<dbReference type="InterPro" id="IPR006963">
    <property type="entry name" value="Mopterin_OxRdtase_4Fe-4S_dom"/>
</dbReference>
<evidence type="ECO:0000256" key="2">
    <source>
        <dbReference type="ARBA" id="ARBA00022714"/>
    </source>
</evidence>
<name>A0AA86MVZ1_9BACT</name>
<dbReference type="SUPFAM" id="SSF50692">
    <property type="entry name" value="ADC-like"/>
    <property type="match status" value="1"/>
</dbReference>
<dbReference type="InterPro" id="IPR017896">
    <property type="entry name" value="4Fe4S_Fe-S-bd"/>
</dbReference>
<dbReference type="RefSeq" id="WP_289266995.1">
    <property type="nucleotide sequence ID" value="NZ_OX365700.1"/>
</dbReference>
<dbReference type="KEGG" id="nti:DNFV4_00402"/>
<dbReference type="Pfam" id="PF01568">
    <property type="entry name" value="Molydop_binding"/>
    <property type="match status" value="1"/>
</dbReference>
<dbReference type="GO" id="GO:0016020">
    <property type="term" value="C:membrane"/>
    <property type="evidence" value="ECO:0007669"/>
    <property type="project" value="TreeGrafter"/>
</dbReference>
<dbReference type="SUPFAM" id="SSF54862">
    <property type="entry name" value="4Fe-4S ferredoxins"/>
    <property type="match status" value="1"/>
</dbReference>
<keyword evidence="2" id="KW-0001">2Fe-2S</keyword>
<dbReference type="Gene3D" id="3.40.50.740">
    <property type="match status" value="1"/>
</dbReference>
<dbReference type="GO" id="GO:0043546">
    <property type="term" value="F:molybdopterin cofactor binding"/>
    <property type="evidence" value="ECO:0007669"/>
    <property type="project" value="InterPro"/>
</dbReference>
<dbReference type="InterPro" id="IPR001041">
    <property type="entry name" value="2Fe-2S_ferredoxin-type"/>
</dbReference>
<organism evidence="11 12">
    <name type="scientific">Nitrospira tepida</name>
    <dbReference type="NCBI Taxonomy" id="2973512"/>
    <lineage>
        <taxon>Bacteria</taxon>
        <taxon>Pseudomonadati</taxon>
        <taxon>Nitrospirota</taxon>
        <taxon>Nitrospiria</taxon>
        <taxon>Nitrospirales</taxon>
        <taxon>Nitrospiraceae</taxon>
        <taxon>Nitrospira</taxon>
    </lineage>
</organism>
<keyword evidence="12" id="KW-1185">Reference proteome</keyword>
<dbReference type="PROSITE" id="PS51839">
    <property type="entry name" value="4FE4S_HC3"/>
    <property type="match status" value="1"/>
</dbReference>
<evidence type="ECO:0000256" key="1">
    <source>
        <dbReference type="ARBA" id="ARBA00022485"/>
    </source>
</evidence>
<dbReference type="PROSITE" id="PS00198">
    <property type="entry name" value="4FE4S_FER_1"/>
    <property type="match status" value="1"/>
</dbReference>
<dbReference type="FunFam" id="3.30.70.20:FF:000035">
    <property type="entry name" value="Iron hydrogenase 1"/>
    <property type="match status" value="1"/>
</dbReference>
<dbReference type="AlphaFoldDB" id="A0AA86MVZ1"/>
<keyword evidence="1" id="KW-0004">4Fe-4S</keyword>
<evidence type="ECO:0000313" key="11">
    <source>
        <dbReference type="EMBL" id="CAI4029982.1"/>
    </source>
</evidence>
<evidence type="ECO:0000256" key="3">
    <source>
        <dbReference type="ARBA" id="ARBA00022723"/>
    </source>
</evidence>
<protein>
    <submittedName>
        <fullName evidence="11">NADH-quinone oxidoreductase, subunit G</fullName>
    </submittedName>
</protein>
<proteinExistence type="predicted"/>
<evidence type="ECO:0000259" key="10">
    <source>
        <dbReference type="PROSITE" id="PS51839"/>
    </source>
</evidence>
<dbReference type="PANTHER" id="PTHR43105">
    <property type="entry name" value="RESPIRATORY NITRATE REDUCTASE"/>
    <property type="match status" value="1"/>
</dbReference>
<dbReference type="InterPro" id="IPR009010">
    <property type="entry name" value="Asp_de-COase-like_dom_sf"/>
</dbReference>
<feature type="domain" description="4Fe-4S ferredoxin-type" evidence="8">
    <location>
        <begin position="150"/>
        <end position="180"/>
    </location>
</feature>
<dbReference type="Proteomes" id="UP001179121">
    <property type="component" value="Chromosome"/>
</dbReference>
<dbReference type="EMBL" id="OX365700">
    <property type="protein sequence ID" value="CAI4029982.1"/>
    <property type="molecule type" value="Genomic_DNA"/>
</dbReference>
<feature type="domain" description="4Fe-4S Mo/W bis-MGD-type" evidence="9">
    <location>
        <begin position="228"/>
        <end position="294"/>
    </location>
</feature>
<evidence type="ECO:0000259" key="8">
    <source>
        <dbReference type="PROSITE" id="PS51379"/>
    </source>
</evidence>
<dbReference type="Gene3D" id="2.40.40.20">
    <property type="match status" value="1"/>
</dbReference>
<dbReference type="SUPFAM" id="SSF54292">
    <property type="entry name" value="2Fe-2S ferredoxin-like"/>
    <property type="match status" value="1"/>
</dbReference>
<dbReference type="InterPro" id="IPR017900">
    <property type="entry name" value="4Fe4S_Fe_S_CS"/>
</dbReference>
<dbReference type="GO" id="GO:0051537">
    <property type="term" value="F:2 iron, 2 sulfur cluster binding"/>
    <property type="evidence" value="ECO:0007669"/>
    <property type="project" value="UniProtKB-KW"/>
</dbReference>
<dbReference type="PROSITE" id="PS51379">
    <property type="entry name" value="4FE4S_FER_2"/>
    <property type="match status" value="2"/>
</dbReference>
<sequence>MALKPTTSPDTEATTIELSIDGQTVTAKDGVSLYDVIASTGKIIPAMCYHYTFDPFGSCGMCLVMQEGKKAPVRSCTAKATAGMVIRTEGEDLFLARKKAVEKHLSVHPLDCPVCDADGHCELQDMAFLHGVTNLASAKQKLIPEDTRSLVLDFNMNRCIACGECINICKDVQMIDALQFMKKGGFNQVVAKGDQPLQCEFCGDCLAVCPVGAITNKYSKYQYKPWQMKKTLTTCNYCGDGCQMYVETKDTQVVRVTSHLSWKNKWGDRTETAKGHGGLCVRGRFGFQFIDSKTRLTQPLVRREGELISAPWLDTMHQLIERIEAVKSAHGPQAIAGLITARCTNEELYLFQKLMRVALGTNQIDSSARYGHLNFVHAARQALGVGRMTNDSADITKAKAILLVGSNITETNPVASLRVKEAIRVYKAQVIVVDSFNTNIAKLASHPTLVKPGTEGLFVQGLVKAALDQDLIDQEATGKHPQALAALKQAVAGLSLERIATQTGASIEQIVEAATLFAEAPRALVIAGEGIVRRSGGYRTLLTLIDFLWITGKLGRPGCGLNTVVEEANEQGAVDMGVAPEFLPGQAPFSDEAARARFAKAWGSEPQPATLPAAGSGASLMEILDRCRTGQIKALYLVGENPLETLPASADVRAALEKLDLLICQDPFLTETGKLAHFVLPACTFAEKDGTVTNQEGQVQRIRQTLDPLGESLPDWHIMTALASGLGHQWDYESSQDIQNEIMKLLPGYYNLGQAKKPMVSPDAYFSNGYAVQVSSRYAQPGTEPSPDKPYRLIMGQLLYHSGKLSTQASGLINIAPNNGRLHMSLEDLSRLGLAEGGTVRVTSAKGSLVMAVQPNTTVLPGACFFPEHFNEPPVKDLMAVEIDPVTKVPTFKLTPVFVEKA</sequence>
<dbReference type="Pfam" id="PF04879">
    <property type="entry name" value="Molybdop_Fe4S4"/>
    <property type="match status" value="1"/>
</dbReference>
<evidence type="ECO:0000259" key="7">
    <source>
        <dbReference type="PROSITE" id="PS51085"/>
    </source>
</evidence>
<evidence type="ECO:0000256" key="5">
    <source>
        <dbReference type="ARBA" id="ARBA00023004"/>
    </source>
</evidence>
<dbReference type="InterPro" id="IPR006657">
    <property type="entry name" value="MoPterin_dinucl-bd_dom"/>
</dbReference>
<dbReference type="CDD" id="cd00207">
    <property type="entry name" value="fer2"/>
    <property type="match status" value="1"/>
</dbReference>
<dbReference type="Pfam" id="PF22117">
    <property type="entry name" value="Fer4_Nqo3"/>
    <property type="match status" value="1"/>
</dbReference>
<dbReference type="SUPFAM" id="SSF53706">
    <property type="entry name" value="Formate dehydrogenase/DMSO reductase, domains 1-3"/>
    <property type="match status" value="1"/>
</dbReference>
<dbReference type="Pfam" id="PF13510">
    <property type="entry name" value="Fer2_4"/>
    <property type="match status" value="1"/>
</dbReference>
<dbReference type="InterPro" id="IPR050123">
    <property type="entry name" value="Prok_molybdopt-oxidoreductase"/>
</dbReference>
<dbReference type="PANTHER" id="PTHR43105:SF10">
    <property type="entry name" value="NADH-QUINONE OXIDOREDUCTASE SUBUNIT G"/>
    <property type="match status" value="1"/>
</dbReference>
<feature type="domain" description="2Fe-2S ferredoxin-type" evidence="7">
    <location>
        <begin position="14"/>
        <end position="92"/>
    </location>
</feature>
<dbReference type="InterPro" id="IPR036010">
    <property type="entry name" value="2Fe-2S_ferredoxin-like_sf"/>
</dbReference>
<keyword evidence="4" id="KW-0677">Repeat</keyword>
<keyword evidence="5" id="KW-0408">Iron</keyword>
<feature type="domain" description="4Fe-4S His(Cys)3-ligated-type" evidence="10">
    <location>
        <begin position="92"/>
        <end position="131"/>
    </location>
</feature>
<gene>
    <name evidence="11" type="ORF">DNFV4_00402</name>
</gene>
<evidence type="ECO:0000259" key="9">
    <source>
        <dbReference type="PROSITE" id="PS51669"/>
    </source>
</evidence>
<dbReference type="InterPro" id="IPR006656">
    <property type="entry name" value="Mopterin_OxRdtase"/>
</dbReference>
<dbReference type="Gene3D" id="3.30.70.20">
    <property type="match status" value="1"/>
</dbReference>
<dbReference type="Gene3D" id="2.20.25.90">
    <property type="entry name" value="ADC-like domains"/>
    <property type="match status" value="1"/>
</dbReference>
<dbReference type="SMART" id="SM00929">
    <property type="entry name" value="NADH-G_4Fe-4S_3"/>
    <property type="match status" value="1"/>
</dbReference>
<dbReference type="PROSITE" id="PS51669">
    <property type="entry name" value="4FE4S_MOW_BIS_MGD"/>
    <property type="match status" value="1"/>
</dbReference>
<dbReference type="SMART" id="SM00926">
    <property type="entry name" value="Molybdop_Fe4S4"/>
    <property type="match status" value="1"/>
</dbReference>